<comment type="caution">
    <text evidence="11">The sequence shown here is derived from an EMBL/GenBank/DDBJ whole genome shotgun (WGS) entry which is preliminary data.</text>
</comment>
<feature type="transmembrane region" description="Helical" evidence="10">
    <location>
        <begin position="221"/>
        <end position="239"/>
    </location>
</feature>
<comment type="similarity">
    <text evidence="2 9">Belongs to the membrane-bound acyltransferase family.</text>
</comment>
<gene>
    <name evidence="11" type="ORF">EHQ62_10415</name>
</gene>
<dbReference type="PIRSF" id="PIRSF500217">
    <property type="entry name" value="AlgI"/>
    <property type="match status" value="1"/>
</dbReference>
<feature type="transmembrane region" description="Helical" evidence="10">
    <location>
        <begin position="6"/>
        <end position="22"/>
    </location>
</feature>
<sequence>MLFNSIPFLIFFSVVYLLYWAIPKEFRKYFLLASGISFYAYFSLALTIHFLIVISINYFLYRKIQSEPTKFWIGLTVSLNLINLGFFKYVYFFSRVLADVTSYPFFAQVPNLIHIALPLAISFYTFQVIAAAVDTYRNPNLPTVKVEDYFLFVAFFPVLIAGPIMRMSDFFPNLDKLTPNKEKMYRASYLLMSGLVKKVLVADPMSLTISPVFNSPAEYDSFSLFIAGICYSIQVFSDFSGLTDMARSVALFLGFETPENFKAPFFSTSGRELWKRWHITLSFWLRDYIYFPLGGSKKGELRTYLNLIIIMTLGGFWHGADYTFICWGFYWGVILAGERFLEGKLGLKLTPEKNKFLMVIKAMIVFVLFSISGLMFRSNNASNMVDHFHGIFTHFSFSLEQLLVGSQNEWLVSATSILGDGSSFRYLHIENLERIFYTSFAVLLFHHIQYVPESWEKIRKHDVWLVPVLGVITIFLLATLSQDGGEFIYYRF</sequence>
<dbReference type="InterPro" id="IPR028362">
    <property type="entry name" value="AlgI"/>
</dbReference>
<feature type="transmembrane region" description="Helical" evidence="10">
    <location>
        <begin position="149"/>
        <end position="168"/>
    </location>
</feature>
<evidence type="ECO:0000313" key="12">
    <source>
        <dbReference type="Proteomes" id="UP000297567"/>
    </source>
</evidence>
<evidence type="ECO:0000256" key="1">
    <source>
        <dbReference type="ARBA" id="ARBA00004651"/>
    </source>
</evidence>
<keyword evidence="12" id="KW-1185">Reference proteome</keyword>
<keyword evidence="8 9" id="KW-0012">Acyltransferase</keyword>
<dbReference type="GO" id="GO:0005886">
    <property type="term" value="C:plasma membrane"/>
    <property type="evidence" value="ECO:0007669"/>
    <property type="project" value="UniProtKB-SubCell"/>
</dbReference>
<dbReference type="InterPro" id="IPR004299">
    <property type="entry name" value="MBOAT_fam"/>
</dbReference>
<dbReference type="AlphaFoldDB" id="A0A4Z0ZXM6"/>
<dbReference type="GO" id="GO:0042121">
    <property type="term" value="P:alginic acid biosynthetic process"/>
    <property type="evidence" value="ECO:0007669"/>
    <property type="project" value="InterPro"/>
</dbReference>
<proteinExistence type="inferred from homology"/>
<dbReference type="Pfam" id="PF03062">
    <property type="entry name" value="MBOAT"/>
    <property type="match status" value="1"/>
</dbReference>
<protein>
    <submittedName>
        <fullName evidence="11">MBOAT family protein</fullName>
    </submittedName>
</protein>
<evidence type="ECO:0000256" key="2">
    <source>
        <dbReference type="ARBA" id="ARBA00010323"/>
    </source>
</evidence>
<evidence type="ECO:0000313" key="11">
    <source>
        <dbReference type="EMBL" id="TGL65003.1"/>
    </source>
</evidence>
<evidence type="ECO:0000256" key="9">
    <source>
        <dbReference type="PIRNR" id="PIRNR016636"/>
    </source>
</evidence>
<evidence type="ECO:0000256" key="7">
    <source>
        <dbReference type="ARBA" id="ARBA00023136"/>
    </source>
</evidence>
<comment type="subcellular location">
    <subcellularLocation>
        <location evidence="1">Cell membrane</location>
        <topology evidence="1">Multi-pass membrane protein</topology>
    </subcellularLocation>
</comment>
<feature type="transmembrane region" description="Helical" evidence="10">
    <location>
        <begin position="307"/>
        <end position="336"/>
    </location>
</feature>
<dbReference type="PANTHER" id="PTHR13285:SF23">
    <property type="entry name" value="TEICHOIC ACID D-ALANYLTRANSFERASE"/>
    <property type="match status" value="1"/>
</dbReference>
<dbReference type="InterPro" id="IPR024194">
    <property type="entry name" value="Ac/AlaTfrase_AlgI/DltB"/>
</dbReference>
<evidence type="ECO:0000256" key="6">
    <source>
        <dbReference type="ARBA" id="ARBA00022989"/>
    </source>
</evidence>
<dbReference type="InterPro" id="IPR051085">
    <property type="entry name" value="MB_O-acyltransferase"/>
</dbReference>
<dbReference type="EMBL" id="RQGH01000026">
    <property type="protein sequence ID" value="TGL65003.1"/>
    <property type="molecule type" value="Genomic_DNA"/>
</dbReference>
<feature type="transmembrane region" description="Helical" evidence="10">
    <location>
        <begin position="356"/>
        <end position="376"/>
    </location>
</feature>
<evidence type="ECO:0000256" key="8">
    <source>
        <dbReference type="ARBA" id="ARBA00023315"/>
    </source>
</evidence>
<accession>A0A4Z0ZXM6</accession>
<feature type="transmembrane region" description="Helical" evidence="10">
    <location>
        <begin position="463"/>
        <end position="481"/>
    </location>
</feature>
<keyword evidence="6 10" id="KW-1133">Transmembrane helix</keyword>
<reference evidence="11" key="1">
    <citation type="journal article" date="2019" name="PLoS Negl. Trop. Dis.">
        <title>Revisiting the worldwide diversity of Leptospira species in the environment.</title>
        <authorList>
            <person name="Vincent A.T."/>
            <person name="Schiettekatte O."/>
            <person name="Bourhy P."/>
            <person name="Veyrier F.J."/>
            <person name="Picardeau M."/>
        </authorList>
    </citation>
    <scope>NUCLEOTIDE SEQUENCE [LARGE SCALE GENOMIC DNA]</scope>
    <source>
        <strain evidence="11">201702451</strain>
    </source>
</reference>
<feature type="transmembrane region" description="Helical" evidence="10">
    <location>
        <begin position="29"/>
        <end position="59"/>
    </location>
</feature>
<keyword evidence="5 10" id="KW-0812">Transmembrane</keyword>
<dbReference type="PANTHER" id="PTHR13285">
    <property type="entry name" value="ACYLTRANSFERASE"/>
    <property type="match status" value="1"/>
</dbReference>
<evidence type="ECO:0000256" key="4">
    <source>
        <dbReference type="ARBA" id="ARBA00022679"/>
    </source>
</evidence>
<dbReference type="PIRSF" id="PIRSF016636">
    <property type="entry name" value="AlgI_DltB"/>
    <property type="match status" value="1"/>
</dbReference>
<dbReference type="GO" id="GO:0016746">
    <property type="term" value="F:acyltransferase activity"/>
    <property type="evidence" value="ECO:0007669"/>
    <property type="project" value="UniProtKB-KW"/>
</dbReference>
<organism evidence="11 12">
    <name type="scientific">Leptospira jelokensis</name>
    <dbReference type="NCBI Taxonomy" id="2484931"/>
    <lineage>
        <taxon>Bacteria</taxon>
        <taxon>Pseudomonadati</taxon>
        <taxon>Spirochaetota</taxon>
        <taxon>Spirochaetia</taxon>
        <taxon>Leptospirales</taxon>
        <taxon>Leptospiraceae</taxon>
        <taxon>Leptospira</taxon>
    </lineage>
</organism>
<dbReference type="Proteomes" id="UP000297567">
    <property type="component" value="Unassembled WGS sequence"/>
</dbReference>
<feature type="transmembrane region" description="Helical" evidence="10">
    <location>
        <begin position="71"/>
        <end position="91"/>
    </location>
</feature>
<keyword evidence="7 9" id="KW-0472">Membrane</keyword>
<feature type="transmembrane region" description="Helical" evidence="10">
    <location>
        <begin position="112"/>
        <end position="133"/>
    </location>
</feature>
<keyword evidence="4 9" id="KW-0808">Transferase</keyword>
<dbReference type="RefSeq" id="WP_135642571.1">
    <property type="nucleotide sequence ID" value="NZ_RQGH01000026.1"/>
</dbReference>
<name>A0A4Z0ZXM6_9LEPT</name>
<evidence type="ECO:0000256" key="10">
    <source>
        <dbReference type="SAM" id="Phobius"/>
    </source>
</evidence>
<evidence type="ECO:0000256" key="3">
    <source>
        <dbReference type="ARBA" id="ARBA00022475"/>
    </source>
</evidence>
<evidence type="ECO:0000256" key="5">
    <source>
        <dbReference type="ARBA" id="ARBA00022692"/>
    </source>
</evidence>
<keyword evidence="3 9" id="KW-1003">Cell membrane</keyword>